<dbReference type="Proteomes" id="UP000428260">
    <property type="component" value="Chromosome"/>
</dbReference>
<dbReference type="Gene3D" id="2.60.40.10">
    <property type="entry name" value="Immunoglobulins"/>
    <property type="match status" value="1"/>
</dbReference>
<evidence type="ECO:0000256" key="2">
    <source>
        <dbReference type="ARBA" id="ARBA00012652"/>
    </source>
</evidence>
<dbReference type="EC" id="3.2.1.40" evidence="2"/>
<keyword evidence="3" id="KW-0378">Hydrolase</keyword>
<reference evidence="8 9" key="1">
    <citation type="submission" date="2019-11" db="EMBL/GenBank/DDBJ databases">
        <authorList>
            <person name="Zheng R.K."/>
            <person name="Sun C.M."/>
        </authorList>
    </citation>
    <scope>NUCLEOTIDE SEQUENCE [LARGE SCALE GENOMIC DNA]</scope>
    <source>
        <strain evidence="8 9">WC007</strain>
    </source>
</reference>
<keyword evidence="9" id="KW-1185">Reference proteome</keyword>
<evidence type="ECO:0000259" key="6">
    <source>
        <dbReference type="Pfam" id="PF17389"/>
    </source>
</evidence>
<comment type="catalytic activity">
    <reaction evidence="1">
        <text>Hydrolysis of terminal non-reducing alpha-L-rhamnose residues in alpha-L-rhamnosides.</text>
        <dbReference type="EC" id="3.2.1.40"/>
    </reaction>
</comment>
<feature type="domain" description="Alpha-L-rhamnosidase concanavalin-like" evidence="4">
    <location>
        <begin position="359"/>
        <end position="466"/>
    </location>
</feature>
<feature type="domain" description="Alpha-L-rhamnosidase six-hairpin glycosidase" evidence="6">
    <location>
        <begin position="472"/>
        <end position="809"/>
    </location>
</feature>
<evidence type="ECO:0000259" key="7">
    <source>
        <dbReference type="Pfam" id="PF17390"/>
    </source>
</evidence>
<dbReference type="GO" id="GO:0005975">
    <property type="term" value="P:carbohydrate metabolic process"/>
    <property type="evidence" value="ECO:0007669"/>
    <property type="project" value="InterPro"/>
</dbReference>
<dbReference type="PANTHER" id="PTHR33307:SF6">
    <property type="entry name" value="ALPHA-RHAMNOSIDASE (EUROFUNG)-RELATED"/>
    <property type="match status" value="1"/>
</dbReference>
<accession>A0A6I6JWK1</accession>
<dbReference type="PANTHER" id="PTHR33307">
    <property type="entry name" value="ALPHA-RHAMNOSIDASE (EUROFUNG)"/>
    <property type="match status" value="1"/>
</dbReference>
<feature type="domain" description="Alpha-L-rhamnosidase C-terminal" evidence="7">
    <location>
        <begin position="821"/>
        <end position="882"/>
    </location>
</feature>
<dbReference type="Pfam" id="PF17389">
    <property type="entry name" value="Bac_rhamnosid6H"/>
    <property type="match status" value="1"/>
</dbReference>
<dbReference type="PIRSF" id="PIRSF010631">
    <property type="entry name" value="A-rhamnsds"/>
    <property type="match status" value="1"/>
</dbReference>
<dbReference type="InterPro" id="IPR013783">
    <property type="entry name" value="Ig-like_fold"/>
</dbReference>
<evidence type="ECO:0000259" key="4">
    <source>
        <dbReference type="Pfam" id="PF05592"/>
    </source>
</evidence>
<dbReference type="AlphaFoldDB" id="A0A6I6JWK1"/>
<dbReference type="Pfam" id="PF25788">
    <property type="entry name" value="Ig_Rha78A_N"/>
    <property type="match status" value="1"/>
</dbReference>
<dbReference type="Pfam" id="PF17390">
    <property type="entry name" value="Bac_rhamnosid_C"/>
    <property type="match status" value="1"/>
</dbReference>
<evidence type="ECO:0000256" key="3">
    <source>
        <dbReference type="ARBA" id="ARBA00022801"/>
    </source>
</evidence>
<evidence type="ECO:0000256" key="1">
    <source>
        <dbReference type="ARBA" id="ARBA00001445"/>
    </source>
</evidence>
<dbReference type="InterPro" id="IPR035396">
    <property type="entry name" value="Bac_rhamnosid6H"/>
</dbReference>
<name>A0A6I6JWK1_9BACT</name>
<dbReference type="Pfam" id="PF08531">
    <property type="entry name" value="Bac_rhamnosid_N"/>
    <property type="match status" value="1"/>
</dbReference>
<dbReference type="InterPro" id="IPR013737">
    <property type="entry name" value="Bac_rhamnosid_N"/>
</dbReference>
<dbReference type="Gene3D" id="1.50.10.10">
    <property type="match status" value="1"/>
</dbReference>
<dbReference type="PROSITE" id="PS51257">
    <property type="entry name" value="PROKAR_LIPOPROTEIN"/>
    <property type="match status" value="1"/>
</dbReference>
<dbReference type="EMBL" id="CP046401">
    <property type="protein sequence ID" value="QGY43493.1"/>
    <property type="molecule type" value="Genomic_DNA"/>
</dbReference>
<dbReference type="SUPFAM" id="SSF48208">
    <property type="entry name" value="Six-hairpin glycosidases"/>
    <property type="match status" value="1"/>
</dbReference>
<dbReference type="Gene3D" id="2.60.120.260">
    <property type="entry name" value="Galactose-binding domain-like"/>
    <property type="match status" value="2"/>
</dbReference>
<feature type="domain" description="Bacterial alpha-L-rhamnosidase N-terminal" evidence="5">
    <location>
        <begin position="175"/>
        <end position="348"/>
    </location>
</feature>
<evidence type="ECO:0000259" key="5">
    <source>
        <dbReference type="Pfam" id="PF08531"/>
    </source>
</evidence>
<dbReference type="Gene3D" id="2.60.420.10">
    <property type="entry name" value="Maltose phosphorylase, domain 3"/>
    <property type="match status" value="1"/>
</dbReference>
<dbReference type="InterPro" id="IPR012341">
    <property type="entry name" value="6hp_glycosidase-like_sf"/>
</dbReference>
<dbReference type="InterPro" id="IPR016007">
    <property type="entry name" value="Alpha_rhamnosid"/>
</dbReference>
<gene>
    <name evidence="8" type="ORF">GM418_07420</name>
</gene>
<organism evidence="8 9">
    <name type="scientific">Maribellus comscasis</name>
    <dbReference type="NCBI Taxonomy" id="2681766"/>
    <lineage>
        <taxon>Bacteria</taxon>
        <taxon>Pseudomonadati</taxon>
        <taxon>Bacteroidota</taxon>
        <taxon>Bacteroidia</taxon>
        <taxon>Marinilabiliales</taxon>
        <taxon>Prolixibacteraceae</taxon>
        <taxon>Maribellus</taxon>
    </lineage>
</organism>
<sequence>MKRYKKYLKLLALFVFGISIILLQSCNSTQDKNTKIEKLNVEYLPNPLGVDVAQPRFSWQLWSSQRDVYQVAYQLVVGESIDEVKKGNGTFWDTGKITSGETVNLEYEGSQLQSNTTCFWRVQVWLDDETSIWSEPAFFQTAILNEDEWQAKWITTQKKITNTSPLLRKEFQIEKKIKQAIAHVTAAGFYEFFLNGEKVGDHVLDPGVTDYRETVLYSTYDVTTLLKEGGNVTGAMLGNGAWNLLKTEGRYSWGRGNPLGSPAFFMQLVISYEDGSEEVIVSDETWKTADSPITFNNLYGGEDYDATKELPGWSSSGFDDSAWATAVLSEGPGGKLKAQLTPPIKVTQTLSAVKQTNPQPGVYLFDLGQNIAGWWRLEIEGEPGQVIRIRGAETLNDSLFSTPLKEGDKLSTKERYHAQTWTDYTIKSNKRETYEPRFFYTGFRYVEVTASDKKDPKYLNIEGRVVRSANRRNGTFGSSNTLLNSIHEAGVWAQMSNMQSYPTDCPHREKGAYNGDGQVIAETSMHDFHMAPFYTKWLNDMRDSQEENGRIPNTSPVLVGGMGGGVAWGSAYVLIPWWMKHYYNDTQILQEHYPTMKKYVNYLRELGSKDEDPSEPYIIDNFDGYWYSLGEWCAPGESDCPNHPVVNTFYYYQNCLLLSKIAGELGHAKDQEYYKALSDTVKKEFNRKFFNTETGLYGTDSTYQTYQLLALAGDVVPEDYRGKVFQTIIDDIKTRSNHLNTGIIGTKYLWPVLVENGENETAYKIATQTTYPSFGYWINNGATTLLESWEGDNSHNHQMFGSITEYFYKFLAGIQSPMEGKTGAGYSNIYIKPFVPDELDAANASVETIAGTIVSDWKKESGSFVQKVSLPANTTATVALPAFSATDVIVWEGEAKIWENNHYVEGTAGISSVEKNKDGLELKIGSGTYLFRVEPKE</sequence>
<protein>
    <recommendedName>
        <fullName evidence="2">alpha-L-rhamnosidase</fullName>
        <ecNumber evidence="2">3.2.1.40</ecNumber>
    </recommendedName>
</protein>
<dbReference type="InterPro" id="IPR008902">
    <property type="entry name" value="Rhamnosid_concanavalin"/>
</dbReference>
<dbReference type="GO" id="GO:0030596">
    <property type="term" value="F:alpha-L-rhamnosidase activity"/>
    <property type="evidence" value="ECO:0007669"/>
    <property type="project" value="UniProtKB-EC"/>
</dbReference>
<dbReference type="InterPro" id="IPR008928">
    <property type="entry name" value="6-hairpin_glycosidase_sf"/>
</dbReference>
<dbReference type="Pfam" id="PF05592">
    <property type="entry name" value="Bac_rhamnosid"/>
    <property type="match status" value="1"/>
</dbReference>
<evidence type="ECO:0000313" key="8">
    <source>
        <dbReference type="EMBL" id="QGY43493.1"/>
    </source>
</evidence>
<evidence type="ECO:0000313" key="9">
    <source>
        <dbReference type="Proteomes" id="UP000428260"/>
    </source>
</evidence>
<dbReference type="RefSeq" id="WP_158864678.1">
    <property type="nucleotide sequence ID" value="NZ_CP046401.1"/>
</dbReference>
<dbReference type="InterPro" id="IPR035398">
    <property type="entry name" value="Bac_rhamnosid_C"/>
</dbReference>
<proteinExistence type="predicted"/>
<dbReference type="KEGG" id="mcos:GM418_07420"/>